<evidence type="ECO:0000256" key="4">
    <source>
        <dbReference type="ARBA" id="ARBA00022692"/>
    </source>
</evidence>
<evidence type="ECO:0000256" key="5">
    <source>
        <dbReference type="ARBA" id="ARBA00022989"/>
    </source>
</evidence>
<dbReference type="InterPro" id="IPR028362">
    <property type="entry name" value="AlgI"/>
</dbReference>
<dbReference type="InterPro" id="IPR024194">
    <property type="entry name" value="Ac/AlaTfrase_AlgI/DltB"/>
</dbReference>
<feature type="transmembrane region" description="Helical" evidence="8">
    <location>
        <begin position="442"/>
        <end position="462"/>
    </location>
</feature>
<dbReference type="PIRSF" id="PIRSF016636">
    <property type="entry name" value="AlgI_DltB"/>
    <property type="match status" value="1"/>
</dbReference>
<feature type="transmembrane region" description="Helical" evidence="8">
    <location>
        <begin position="408"/>
        <end position="430"/>
    </location>
</feature>
<feature type="transmembrane region" description="Helical" evidence="8">
    <location>
        <begin position="47"/>
        <end position="65"/>
    </location>
</feature>
<evidence type="ECO:0000256" key="6">
    <source>
        <dbReference type="ARBA" id="ARBA00023136"/>
    </source>
</evidence>
<evidence type="ECO:0000313" key="10">
    <source>
        <dbReference type="Proteomes" id="UP001202717"/>
    </source>
</evidence>
<keyword evidence="7" id="KW-0808">Transferase</keyword>
<keyword evidence="10" id="KW-1185">Reference proteome</keyword>
<dbReference type="PANTHER" id="PTHR13285">
    <property type="entry name" value="ACYLTRANSFERASE"/>
    <property type="match status" value="1"/>
</dbReference>
<feature type="transmembrane region" description="Helical" evidence="8">
    <location>
        <begin position="328"/>
        <end position="346"/>
    </location>
</feature>
<organism evidence="9 10">
    <name type="scientific">Psychroserpens ponticola</name>
    <dbReference type="NCBI Taxonomy" id="2932268"/>
    <lineage>
        <taxon>Bacteria</taxon>
        <taxon>Pseudomonadati</taxon>
        <taxon>Bacteroidota</taxon>
        <taxon>Flavobacteriia</taxon>
        <taxon>Flavobacteriales</taxon>
        <taxon>Flavobacteriaceae</taxon>
        <taxon>Psychroserpens</taxon>
    </lineage>
</organism>
<dbReference type="Pfam" id="PF03062">
    <property type="entry name" value="MBOAT"/>
    <property type="match status" value="1"/>
</dbReference>
<keyword evidence="7" id="KW-0012">Acyltransferase</keyword>
<name>A0ABY7RXB8_9FLAO</name>
<accession>A0ABY7RXB8</accession>
<feature type="transmembrane region" description="Helical" evidence="8">
    <location>
        <begin position="149"/>
        <end position="168"/>
    </location>
</feature>
<keyword evidence="5 8" id="KW-1133">Transmembrane helix</keyword>
<dbReference type="Proteomes" id="UP001202717">
    <property type="component" value="Chromosome"/>
</dbReference>
<evidence type="ECO:0000256" key="8">
    <source>
        <dbReference type="SAM" id="Phobius"/>
    </source>
</evidence>
<sequence length="475" mass="54945">MLFSSPIFLFLFLPIVLLVYFLAPKKIKNSILLLSSLVFYTWGEQELVILIILSALVDYSCGLIISIGKRKLGLILSILFNLGILFYFKYSNFIYTNLATLLESYDFTSANAQYFANIVLPIGISFYTFQTMSYTIDVYKGKVKANKNFIDFATYVTLFPQLIAGPIVRYSHIELELKNRDVSLTNFSIGVERFIIGLAKKVIIANNCAILVDGIFNLPVTEMSSLIGWIGIFAFGIQIYYDFSGYSDMAIGLGKMLGFNFPENFNYPYTAKSIQEFWTRWHITLSTWFRDYVYIPLGLRSSSKKYRMLILMLVFFLTGFWHGANWNFIVWGLLHGIFIIFEKLGLTKTLKKVHVLLTNFYTIFVVFVTFPFFRCDDLGEALRYIQNLFTFSNPTNYDYLNFYLSKEIAFILCIGTLFSIPLYLNISRFIKSKNLSVSKLNTLGYLKSIGLFLLLLLNYMYISKGNYNPFIYFNF</sequence>
<dbReference type="RefSeq" id="WP_249993169.1">
    <property type="nucleotide sequence ID" value="NZ_CP116221.1"/>
</dbReference>
<comment type="subcellular location">
    <subcellularLocation>
        <location evidence="1">Cell membrane</location>
        <topology evidence="1">Multi-pass membrane protein</topology>
    </subcellularLocation>
</comment>
<keyword evidence="6 7" id="KW-0472">Membrane</keyword>
<feature type="transmembrane region" description="Helical" evidence="8">
    <location>
        <begin position="353"/>
        <end position="373"/>
    </location>
</feature>
<evidence type="ECO:0000256" key="1">
    <source>
        <dbReference type="ARBA" id="ARBA00004651"/>
    </source>
</evidence>
<feature type="transmembrane region" description="Helical" evidence="8">
    <location>
        <begin position="306"/>
        <end position="322"/>
    </location>
</feature>
<dbReference type="InterPro" id="IPR051085">
    <property type="entry name" value="MB_O-acyltransferase"/>
</dbReference>
<keyword evidence="3 7" id="KW-1003">Cell membrane</keyword>
<reference evidence="9 10" key="1">
    <citation type="submission" date="2023-01" db="EMBL/GenBank/DDBJ databases">
        <title>Psychroserpens ponticola sp. nov., isolated from seawater.</title>
        <authorList>
            <person name="Kristyanto S."/>
            <person name="Jung J."/>
            <person name="Kim J.M."/>
            <person name="Jeon C.O."/>
        </authorList>
    </citation>
    <scope>NUCLEOTIDE SEQUENCE [LARGE SCALE GENOMIC DNA]</scope>
    <source>
        <strain evidence="9 10">MSW6</strain>
    </source>
</reference>
<dbReference type="EMBL" id="CP116221">
    <property type="protein sequence ID" value="WCO01498.1"/>
    <property type="molecule type" value="Genomic_DNA"/>
</dbReference>
<keyword evidence="4 8" id="KW-0812">Transmembrane</keyword>
<dbReference type="PANTHER" id="PTHR13285:SF18">
    <property type="entry name" value="PROTEIN-CYSTEINE N-PALMITOYLTRANSFERASE RASP"/>
    <property type="match status" value="1"/>
</dbReference>
<evidence type="ECO:0000256" key="3">
    <source>
        <dbReference type="ARBA" id="ARBA00022475"/>
    </source>
</evidence>
<dbReference type="PIRSF" id="PIRSF500217">
    <property type="entry name" value="AlgI"/>
    <property type="match status" value="1"/>
</dbReference>
<protein>
    <submittedName>
        <fullName evidence="9">MBOAT family protein</fullName>
    </submittedName>
</protein>
<feature type="transmembrane region" description="Helical" evidence="8">
    <location>
        <begin position="110"/>
        <end position="129"/>
    </location>
</feature>
<gene>
    <name evidence="9" type="ORF">MUN68_015710</name>
</gene>
<feature type="transmembrane region" description="Helical" evidence="8">
    <location>
        <begin position="226"/>
        <end position="243"/>
    </location>
</feature>
<evidence type="ECO:0000256" key="7">
    <source>
        <dbReference type="PIRNR" id="PIRNR016636"/>
    </source>
</evidence>
<evidence type="ECO:0000313" key="9">
    <source>
        <dbReference type="EMBL" id="WCO01498.1"/>
    </source>
</evidence>
<evidence type="ECO:0000256" key="2">
    <source>
        <dbReference type="ARBA" id="ARBA00010323"/>
    </source>
</evidence>
<comment type="similarity">
    <text evidence="2 7">Belongs to the membrane-bound acyltransferase family.</text>
</comment>
<proteinExistence type="inferred from homology"/>
<feature type="transmembrane region" description="Helical" evidence="8">
    <location>
        <begin position="7"/>
        <end position="27"/>
    </location>
</feature>
<feature type="transmembrane region" description="Helical" evidence="8">
    <location>
        <begin position="72"/>
        <end position="90"/>
    </location>
</feature>
<dbReference type="InterPro" id="IPR004299">
    <property type="entry name" value="MBOAT_fam"/>
</dbReference>